<feature type="transmembrane region" description="Helical" evidence="6">
    <location>
        <begin position="213"/>
        <end position="235"/>
    </location>
</feature>
<dbReference type="InterPro" id="IPR002293">
    <property type="entry name" value="AA/rel_permease1"/>
</dbReference>
<evidence type="ECO:0000256" key="6">
    <source>
        <dbReference type="SAM" id="Phobius"/>
    </source>
</evidence>
<sequence length="483" mass="50994">MDHVDTPQDLAEDVQAEGHALRKGSLSIFDAIAQSVALLSLEMGIALSSSVAAGSAGAAAPLAYLVAGVASLCLAYVIIRFTRRMASAGGIYTYIAQGLGPQAGFLGGWMYGGAFAVGISFTLAISSLFFETLLSHAGISLPWFAIFCVLLIALFAFAFFDIRLSTRTQLLVSAIGTLAVLALAIIIVARGGASGLSLAPFSPARLPGGLSSLFFAAIITFTAFIGFEAAAVLGEETARPRVAIPRAILAAILIGMVFYIFVSFALSLGYGVDHAQVWANDQAPLDTLATRYAGPFLATLIDLMVAIGAFVASLAGLVLTTRTMYAMGRDGGLPRQLSWTHPRYKTPWVAIVLCLLITLVLGAALGLPLGPFAYYAFVATTASLGILLAYMLVALSGIVFFLRSRRQTKAGGVALVFDILLPIIAIIICGYTLYSSVYPIPAPPLNYAPYLAAAWLLIGVIILLVLWKRDAERVRHFGKILGE</sequence>
<evidence type="ECO:0000256" key="2">
    <source>
        <dbReference type="ARBA" id="ARBA00022475"/>
    </source>
</evidence>
<evidence type="ECO:0000256" key="5">
    <source>
        <dbReference type="ARBA" id="ARBA00023136"/>
    </source>
</evidence>
<organism evidence="7 8">
    <name type="scientific">Ktedonosporobacter rubrisoli</name>
    <dbReference type="NCBI Taxonomy" id="2509675"/>
    <lineage>
        <taxon>Bacteria</taxon>
        <taxon>Bacillati</taxon>
        <taxon>Chloroflexota</taxon>
        <taxon>Ktedonobacteria</taxon>
        <taxon>Ktedonobacterales</taxon>
        <taxon>Ktedonosporobacteraceae</taxon>
        <taxon>Ktedonosporobacter</taxon>
    </lineage>
</organism>
<dbReference type="Gene3D" id="1.20.1740.10">
    <property type="entry name" value="Amino acid/polyamine transporter I"/>
    <property type="match status" value="1"/>
</dbReference>
<dbReference type="KEGG" id="kbs:EPA93_11380"/>
<dbReference type="PANTHER" id="PTHR42770">
    <property type="entry name" value="AMINO ACID TRANSPORTER-RELATED"/>
    <property type="match status" value="1"/>
</dbReference>
<dbReference type="RefSeq" id="WP_129887476.1">
    <property type="nucleotide sequence ID" value="NZ_CP035758.1"/>
</dbReference>
<evidence type="ECO:0000256" key="3">
    <source>
        <dbReference type="ARBA" id="ARBA00022692"/>
    </source>
</evidence>
<feature type="transmembrane region" description="Helical" evidence="6">
    <location>
        <begin position="172"/>
        <end position="193"/>
    </location>
</feature>
<feature type="transmembrane region" description="Helical" evidence="6">
    <location>
        <begin position="348"/>
        <end position="367"/>
    </location>
</feature>
<name>A0A4P6JNA2_KTERU</name>
<feature type="transmembrane region" description="Helical" evidence="6">
    <location>
        <begin position="109"/>
        <end position="129"/>
    </location>
</feature>
<dbReference type="Proteomes" id="UP000290365">
    <property type="component" value="Chromosome"/>
</dbReference>
<gene>
    <name evidence="7" type="ORF">EPA93_11380</name>
</gene>
<keyword evidence="8" id="KW-1185">Reference proteome</keyword>
<feature type="transmembrane region" description="Helical" evidence="6">
    <location>
        <begin position="247"/>
        <end position="272"/>
    </location>
</feature>
<dbReference type="InterPro" id="IPR050367">
    <property type="entry name" value="APC_superfamily"/>
</dbReference>
<dbReference type="AlphaFoldDB" id="A0A4P6JNA2"/>
<feature type="transmembrane region" description="Helical" evidence="6">
    <location>
        <begin position="141"/>
        <end position="160"/>
    </location>
</feature>
<reference evidence="7 8" key="1">
    <citation type="submission" date="2019-01" db="EMBL/GenBank/DDBJ databases">
        <title>Ktedonosporobacter rubrisoli SCAWS-G2.</title>
        <authorList>
            <person name="Huang Y."/>
            <person name="Yan B."/>
        </authorList>
    </citation>
    <scope>NUCLEOTIDE SEQUENCE [LARGE SCALE GENOMIC DNA]</scope>
    <source>
        <strain evidence="7 8">SCAWS-G2</strain>
    </source>
</reference>
<keyword evidence="2" id="KW-1003">Cell membrane</keyword>
<dbReference type="GO" id="GO:0005886">
    <property type="term" value="C:plasma membrane"/>
    <property type="evidence" value="ECO:0007669"/>
    <property type="project" value="UniProtKB-SubCell"/>
</dbReference>
<dbReference type="EMBL" id="CP035758">
    <property type="protein sequence ID" value="QBD76570.1"/>
    <property type="molecule type" value="Genomic_DNA"/>
</dbReference>
<keyword evidence="5 6" id="KW-0472">Membrane</keyword>
<dbReference type="Pfam" id="PF13520">
    <property type="entry name" value="AA_permease_2"/>
    <property type="match status" value="1"/>
</dbReference>
<dbReference type="PIRSF" id="PIRSF006060">
    <property type="entry name" value="AA_transporter"/>
    <property type="match status" value="1"/>
</dbReference>
<evidence type="ECO:0000256" key="1">
    <source>
        <dbReference type="ARBA" id="ARBA00004651"/>
    </source>
</evidence>
<feature type="transmembrane region" description="Helical" evidence="6">
    <location>
        <begin position="58"/>
        <end position="79"/>
    </location>
</feature>
<dbReference type="PANTHER" id="PTHR42770:SF7">
    <property type="entry name" value="MEMBRANE PROTEIN"/>
    <property type="match status" value="1"/>
</dbReference>
<keyword evidence="4 6" id="KW-1133">Transmembrane helix</keyword>
<feature type="transmembrane region" description="Helical" evidence="6">
    <location>
        <begin position="414"/>
        <end position="435"/>
    </location>
</feature>
<accession>A0A4P6JNA2</accession>
<evidence type="ECO:0000313" key="7">
    <source>
        <dbReference type="EMBL" id="QBD76570.1"/>
    </source>
</evidence>
<evidence type="ECO:0000256" key="4">
    <source>
        <dbReference type="ARBA" id="ARBA00022989"/>
    </source>
</evidence>
<keyword evidence="3 6" id="KW-0812">Transmembrane</keyword>
<feature type="transmembrane region" description="Helical" evidence="6">
    <location>
        <begin position="292"/>
        <end position="319"/>
    </location>
</feature>
<evidence type="ECO:0000313" key="8">
    <source>
        <dbReference type="Proteomes" id="UP000290365"/>
    </source>
</evidence>
<feature type="transmembrane region" description="Helical" evidence="6">
    <location>
        <begin position="373"/>
        <end position="402"/>
    </location>
</feature>
<protein>
    <submittedName>
        <fullName evidence="7">APC family permease</fullName>
    </submittedName>
</protein>
<dbReference type="GO" id="GO:0022857">
    <property type="term" value="F:transmembrane transporter activity"/>
    <property type="evidence" value="ECO:0007669"/>
    <property type="project" value="InterPro"/>
</dbReference>
<dbReference type="OrthoDB" id="9762947at2"/>
<proteinExistence type="predicted"/>
<comment type="subcellular location">
    <subcellularLocation>
        <location evidence="1">Cell membrane</location>
        <topology evidence="1">Multi-pass membrane protein</topology>
    </subcellularLocation>
</comment>
<feature type="transmembrane region" description="Helical" evidence="6">
    <location>
        <begin position="447"/>
        <end position="467"/>
    </location>
</feature>